<sequence>MTLSINRSPSSKLSTAGSVPVSPSDGNLSLCYNTIEFTSRSRSGSGDTNGSNGTGTRTLMNGSSCSSRSSYGVMSKLSNGVMSHSTSRSSKITVLNYK</sequence>
<evidence type="ECO:0000313" key="2">
    <source>
        <dbReference type="Proteomes" id="UP001165064"/>
    </source>
</evidence>
<name>A0ACB5U6J9_AMBMO</name>
<protein>
    <submittedName>
        <fullName evidence="1">Unnamed protein product</fullName>
    </submittedName>
</protein>
<evidence type="ECO:0000313" key="1">
    <source>
        <dbReference type="EMBL" id="GMF03320.1"/>
    </source>
</evidence>
<keyword evidence="2" id="KW-1185">Reference proteome</keyword>
<gene>
    <name evidence="1" type="ORF">Amon02_001174200</name>
</gene>
<dbReference type="Proteomes" id="UP001165064">
    <property type="component" value="Unassembled WGS sequence"/>
</dbReference>
<organism evidence="1 2">
    <name type="scientific">Ambrosiozyma monospora</name>
    <name type="common">Yeast</name>
    <name type="synonym">Endomycopsis monosporus</name>
    <dbReference type="NCBI Taxonomy" id="43982"/>
    <lineage>
        <taxon>Eukaryota</taxon>
        <taxon>Fungi</taxon>
        <taxon>Dikarya</taxon>
        <taxon>Ascomycota</taxon>
        <taxon>Saccharomycotina</taxon>
        <taxon>Pichiomycetes</taxon>
        <taxon>Pichiales</taxon>
        <taxon>Pichiaceae</taxon>
        <taxon>Ambrosiozyma</taxon>
    </lineage>
</organism>
<comment type="caution">
    <text evidence="1">The sequence shown here is derived from an EMBL/GenBank/DDBJ whole genome shotgun (WGS) entry which is preliminary data.</text>
</comment>
<proteinExistence type="predicted"/>
<reference evidence="1" key="1">
    <citation type="submission" date="2023-04" db="EMBL/GenBank/DDBJ databases">
        <title>Ambrosiozyma monospora NBRC 10751.</title>
        <authorList>
            <person name="Ichikawa N."/>
            <person name="Sato H."/>
            <person name="Tonouchi N."/>
        </authorList>
    </citation>
    <scope>NUCLEOTIDE SEQUENCE</scope>
    <source>
        <strain evidence="1">NBRC 10751</strain>
    </source>
</reference>
<accession>A0ACB5U6J9</accession>
<dbReference type="EMBL" id="BSXS01012957">
    <property type="protein sequence ID" value="GMF03320.1"/>
    <property type="molecule type" value="Genomic_DNA"/>
</dbReference>